<evidence type="ECO:0008006" key="4">
    <source>
        <dbReference type="Google" id="ProtNLM"/>
    </source>
</evidence>
<dbReference type="EMBL" id="JAPDDR010000003">
    <property type="protein sequence ID" value="MCW1913475.1"/>
    <property type="molecule type" value="Genomic_DNA"/>
</dbReference>
<feature type="transmembrane region" description="Helical" evidence="1">
    <location>
        <begin position="48"/>
        <end position="69"/>
    </location>
</feature>
<gene>
    <name evidence="2" type="ORF">OJ996_07815</name>
</gene>
<feature type="transmembrane region" description="Helical" evidence="1">
    <location>
        <begin position="76"/>
        <end position="94"/>
    </location>
</feature>
<dbReference type="Proteomes" id="UP001165653">
    <property type="component" value="Unassembled WGS sequence"/>
</dbReference>
<organism evidence="2 3">
    <name type="scientific">Luteolibacter rhizosphaerae</name>
    <dbReference type="NCBI Taxonomy" id="2989719"/>
    <lineage>
        <taxon>Bacteria</taxon>
        <taxon>Pseudomonadati</taxon>
        <taxon>Verrucomicrobiota</taxon>
        <taxon>Verrucomicrobiia</taxon>
        <taxon>Verrucomicrobiales</taxon>
        <taxon>Verrucomicrobiaceae</taxon>
        <taxon>Luteolibacter</taxon>
    </lineage>
</organism>
<protein>
    <recommendedName>
        <fullName evidence="4">HupE/UreJ protein</fullName>
    </recommendedName>
</protein>
<evidence type="ECO:0000313" key="2">
    <source>
        <dbReference type="EMBL" id="MCW1913475.1"/>
    </source>
</evidence>
<reference evidence="2" key="1">
    <citation type="submission" date="2022-10" db="EMBL/GenBank/DDBJ databases">
        <title>Luteolibacter sp. GHJ8, whole genome shotgun sequencing project.</title>
        <authorList>
            <person name="Zhao G."/>
            <person name="Shen L."/>
        </authorList>
    </citation>
    <scope>NUCLEOTIDE SEQUENCE</scope>
    <source>
        <strain evidence="2">GHJ8</strain>
    </source>
</reference>
<name>A0ABT3G2K9_9BACT</name>
<comment type="caution">
    <text evidence="2">The sequence shown here is derived from an EMBL/GenBank/DDBJ whole genome shotgun (WGS) entry which is preliminary data.</text>
</comment>
<keyword evidence="3" id="KW-1185">Reference proteome</keyword>
<evidence type="ECO:0000256" key="1">
    <source>
        <dbReference type="SAM" id="Phobius"/>
    </source>
</evidence>
<sequence>MIRQTLDRLRGFVVALLVLAPAIAAAHPGHYHPPGEEDEFDQLRADYFHLHGYLEVGLLALAVVAAGLFRFHSNRKVRVGAAIVFGGSLAFIAAF</sequence>
<accession>A0ABT3G2K9</accession>
<proteinExistence type="predicted"/>
<keyword evidence="1" id="KW-1133">Transmembrane helix</keyword>
<keyword evidence="1" id="KW-0812">Transmembrane</keyword>
<dbReference type="RefSeq" id="WP_264512962.1">
    <property type="nucleotide sequence ID" value="NZ_JAPDDR010000003.1"/>
</dbReference>
<evidence type="ECO:0000313" key="3">
    <source>
        <dbReference type="Proteomes" id="UP001165653"/>
    </source>
</evidence>
<keyword evidence="1" id="KW-0472">Membrane</keyword>